<reference evidence="2 3" key="1">
    <citation type="submission" date="2024-10" db="EMBL/GenBank/DDBJ databases">
        <title>The Natural Products Discovery Center: Release of the First 8490 Sequenced Strains for Exploring Actinobacteria Biosynthetic Diversity.</title>
        <authorList>
            <person name="Kalkreuter E."/>
            <person name="Kautsar S.A."/>
            <person name="Yang D."/>
            <person name="Bader C.D."/>
            <person name="Teijaro C.N."/>
            <person name="Fluegel L."/>
            <person name="Davis C.M."/>
            <person name="Simpson J.R."/>
            <person name="Lauterbach L."/>
            <person name="Steele A.D."/>
            <person name="Gui C."/>
            <person name="Meng S."/>
            <person name="Li G."/>
            <person name="Viehrig K."/>
            <person name="Ye F."/>
            <person name="Su P."/>
            <person name="Kiefer A.F."/>
            <person name="Nichols A."/>
            <person name="Cepeda A.J."/>
            <person name="Yan W."/>
            <person name="Fan B."/>
            <person name="Jiang Y."/>
            <person name="Adhikari A."/>
            <person name="Zheng C.-J."/>
            <person name="Schuster L."/>
            <person name="Cowan T.M."/>
            <person name="Smanski M.J."/>
            <person name="Chevrette M.G."/>
            <person name="De Carvalho L.P.S."/>
            <person name="Shen B."/>
        </authorList>
    </citation>
    <scope>NUCLEOTIDE SEQUENCE [LARGE SCALE GENOMIC DNA]</scope>
    <source>
        <strain evidence="2 3">NPDC015755</strain>
    </source>
</reference>
<dbReference type="RefSeq" id="WP_391936656.1">
    <property type="nucleotide sequence ID" value="NZ_JBIBSM010000016.1"/>
</dbReference>
<protein>
    <submittedName>
        <fullName evidence="2">Transposase</fullName>
    </submittedName>
</protein>
<evidence type="ECO:0000313" key="3">
    <source>
        <dbReference type="Proteomes" id="UP001603013"/>
    </source>
</evidence>
<feature type="region of interest" description="Disordered" evidence="1">
    <location>
        <begin position="31"/>
        <end position="59"/>
    </location>
</feature>
<keyword evidence="3" id="KW-1185">Reference proteome</keyword>
<comment type="caution">
    <text evidence="2">The sequence shown here is derived from an EMBL/GenBank/DDBJ whole genome shotgun (WGS) entry which is preliminary data.</text>
</comment>
<sequence length="125" mass="13334">MDDRRVLNGIVWKVRTGTAWRDVADRYGPVGHAPHPFPQVGGGRHVRPDAAGRPGEGGRTDLPQACLNWPAASYGFAACKPHFQMISRWSSAPEGQHRGAGDFRPGASVAGLTAAARRPGRRATG</sequence>
<name>A0ABW6YIK1_9ACTN</name>
<feature type="region of interest" description="Disordered" evidence="1">
    <location>
        <begin position="91"/>
        <end position="125"/>
    </location>
</feature>
<accession>A0ABW6YIK1</accession>
<dbReference type="EMBL" id="JBIBSM010000016">
    <property type="protein sequence ID" value="MFF8279697.1"/>
    <property type="molecule type" value="Genomic_DNA"/>
</dbReference>
<dbReference type="Proteomes" id="UP001603013">
    <property type="component" value="Unassembled WGS sequence"/>
</dbReference>
<proteinExistence type="predicted"/>
<gene>
    <name evidence="2" type="ORF">ACF05T_26900</name>
</gene>
<evidence type="ECO:0000313" key="2">
    <source>
        <dbReference type="EMBL" id="MFF8279697.1"/>
    </source>
</evidence>
<organism evidence="2 3">
    <name type="scientific">Streptomyces lateritius</name>
    <dbReference type="NCBI Taxonomy" id="67313"/>
    <lineage>
        <taxon>Bacteria</taxon>
        <taxon>Bacillati</taxon>
        <taxon>Actinomycetota</taxon>
        <taxon>Actinomycetes</taxon>
        <taxon>Kitasatosporales</taxon>
        <taxon>Streptomycetaceae</taxon>
        <taxon>Streptomyces</taxon>
    </lineage>
</organism>
<evidence type="ECO:0000256" key="1">
    <source>
        <dbReference type="SAM" id="MobiDB-lite"/>
    </source>
</evidence>